<organism evidence="5">
    <name type="scientific">uncultured Acidimicrobiales bacterium</name>
    <dbReference type="NCBI Taxonomy" id="310071"/>
    <lineage>
        <taxon>Bacteria</taxon>
        <taxon>Bacillati</taxon>
        <taxon>Actinomycetota</taxon>
        <taxon>Acidimicrobiia</taxon>
        <taxon>Acidimicrobiales</taxon>
        <taxon>environmental samples</taxon>
    </lineage>
</organism>
<evidence type="ECO:0000256" key="1">
    <source>
        <dbReference type="ARBA" id="ARBA00023015"/>
    </source>
</evidence>
<sequence length="246" mass="26718">MDDDATLVREAVDGSLLAFSAICSRHEARVHDLALALLRNRKAAWEVLNDTFVEVSEHLESLREPDRLVVWLLAITRFQAGLVADAAPEPDFEPALADDDAERVHLARLVWRATADLPLRERALLDLSLRQGLEGTDLADALGVSPPEGADLQARMPELEEGLAGYLITRRGDRRCGDLPLVLRGWDGLFTPVVADGIAAHLAGCRVCQQSRSALPKPFSLYAAAGPAPLPGHGAFRAREVDEARA</sequence>
<dbReference type="SUPFAM" id="SSF88946">
    <property type="entry name" value="Sigma2 domain of RNA polymerase sigma factors"/>
    <property type="match status" value="1"/>
</dbReference>
<evidence type="ECO:0000313" key="5">
    <source>
        <dbReference type="EMBL" id="CAA9263055.1"/>
    </source>
</evidence>
<reference evidence="5" key="1">
    <citation type="submission" date="2020-02" db="EMBL/GenBank/DDBJ databases">
        <authorList>
            <person name="Meier V. D."/>
        </authorList>
    </citation>
    <scope>NUCLEOTIDE SEQUENCE</scope>
    <source>
        <strain evidence="5">AVDCRST_MAG76</strain>
    </source>
</reference>
<dbReference type="InterPro" id="IPR039425">
    <property type="entry name" value="RNA_pol_sigma-70-like"/>
</dbReference>
<accession>A0A6J4IVB0</accession>
<evidence type="ECO:0000256" key="3">
    <source>
        <dbReference type="ARBA" id="ARBA00023125"/>
    </source>
</evidence>
<keyword evidence="3" id="KW-0238">DNA-binding</keyword>
<gene>
    <name evidence="5" type="ORF">AVDCRST_MAG76-3001</name>
</gene>
<dbReference type="InterPro" id="IPR013325">
    <property type="entry name" value="RNA_pol_sigma_r2"/>
</dbReference>
<dbReference type="GO" id="GO:0003677">
    <property type="term" value="F:DNA binding"/>
    <property type="evidence" value="ECO:0007669"/>
    <property type="project" value="UniProtKB-KW"/>
</dbReference>
<dbReference type="EMBL" id="CADCSZ010000175">
    <property type="protein sequence ID" value="CAA9263055.1"/>
    <property type="molecule type" value="Genomic_DNA"/>
</dbReference>
<dbReference type="PANTHER" id="PTHR43133">
    <property type="entry name" value="RNA POLYMERASE ECF-TYPE SIGMA FACTO"/>
    <property type="match status" value="1"/>
</dbReference>
<evidence type="ECO:0000256" key="2">
    <source>
        <dbReference type="ARBA" id="ARBA00023082"/>
    </source>
</evidence>
<dbReference type="Gene3D" id="1.10.1740.10">
    <property type="match status" value="1"/>
</dbReference>
<evidence type="ECO:0008006" key="6">
    <source>
        <dbReference type="Google" id="ProtNLM"/>
    </source>
</evidence>
<keyword evidence="1" id="KW-0805">Transcription regulation</keyword>
<dbReference type="GO" id="GO:0016987">
    <property type="term" value="F:sigma factor activity"/>
    <property type="evidence" value="ECO:0007669"/>
    <property type="project" value="UniProtKB-KW"/>
</dbReference>
<name>A0A6J4IVB0_9ACTN</name>
<evidence type="ECO:0000256" key="4">
    <source>
        <dbReference type="ARBA" id="ARBA00023163"/>
    </source>
</evidence>
<keyword evidence="4" id="KW-0804">Transcription</keyword>
<dbReference type="GO" id="GO:0006352">
    <property type="term" value="P:DNA-templated transcription initiation"/>
    <property type="evidence" value="ECO:0007669"/>
    <property type="project" value="InterPro"/>
</dbReference>
<keyword evidence="2" id="KW-0731">Sigma factor</keyword>
<dbReference type="PANTHER" id="PTHR43133:SF8">
    <property type="entry name" value="RNA POLYMERASE SIGMA FACTOR HI_1459-RELATED"/>
    <property type="match status" value="1"/>
</dbReference>
<proteinExistence type="predicted"/>
<protein>
    <recommendedName>
        <fullName evidence="6">RNA polymerase sigma-70 region 2 domain-containing protein</fullName>
    </recommendedName>
</protein>
<dbReference type="AlphaFoldDB" id="A0A6J4IVB0"/>